<gene>
    <name evidence="2" type="ORF">KI387_036929</name>
</gene>
<protein>
    <recommendedName>
        <fullName evidence="1">RNase H type-1 domain-containing protein</fullName>
    </recommendedName>
</protein>
<feature type="non-terminal residue" evidence="2">
    <location>
        <position position="332"/>
    </location>
</feature>
<dbReference type="InterPro" id="IPR036397">
    <property type="entry name" value="RNaseH_sf"/>
</dbReference>
<feature type="non-terminal residue" evidence="2">
    <location>
        <position position="1"/>
    </location>
</feature>
<dbReference type="Pfam" id="PF13456">
    <property type="entry name" value="RVT_3"/>
    <property type="match status" value="1"/>
</dbReference>
<dbReference type="InterPro" id="IPR002156">
    <property type="entry name" value="RNaseH_domain"/>
</dbReference>
<dbReference type="SUPFAM" id="SSF56672">
    <property type="entry name" value="DNA/RNA polymerases"/>
    <property type="match status" value="1"/>
</dbReference>
<feature type="domain" description="RNase H type-1" evidence="1">
    <location>
        <begin position="236"/>
        <end position="332"/>
    </location>
</feature>
<evidence type="ECO:0000313" key="2">
    <source>
        <dbReference type="EMBL" id="KAH9309018.1"/>
    </source>
</evidence>
<dbReference type="Proteomes" id="UP000824469">
    <property type="component" value="Unassembled WGS sequence"/>
</dbReference>
<dbReference type="CDD" id="cd09274">
    <property type="entry name" value="RNase_HI_RT_Ty3"/>
    <property type="match status" value="1"/>
</dbReference>
<keyword evidence="3" id="KW-1185">Reference proteome</keyword>
<dbReference type="PANTHER" id="PTHR48475:SF1">
    <property type="entry name" value="RNASE H TYPE-1 DOMAIN-CONTAINING PROTEIN"/>
    <property type="match status" value="1"/>
</dbReference>
<dbReference type="Gene3D" id="3.30.70.270">
    <property type="match status" value="1"/>
</dbReference>
<dbReference type="GO" id="GO:0004523">
    <property type="term" value="F:RNA-DNA hybrid ribonuclease activity"/>
    <property type="evidence" value="ECO:0007669"/>
    <property type="project" value="InterPro"/>
</dbReference>
<dbReference type="InterPro" id="IPR043128">
    <property type="entry name" value="Rev_trsase/Diguanyl_cyclase"/>
</dbReference>
<dbReference type="PANTHER" id="PTHR48475">
    <property type="entry name" value="RIBONUCLEASE H"/>
    <property type="match status" value="1"/>
</dbReference>
<dbReference type="Pfam" id="PF17919">
    <property type="entry name" value="RT_RNaseH_2"/>
    <property type="match status" value="1"/>
</dbReference>
<dbReference type="SUPFAM" id="SSF53098">
    <property type="entry name" value="Ribonuclease H-like"/>
    <property type="match status" value="1"/>
</dbReference>
<dbReference type="InterPro" id="IPR041577">
    <property type="entry name" value="RT_RNaseH_2"/>
</dbReference>
<dbReference type="Gene3D" id="3.30.420.10">
    <property type="entry name" value="Ribonuclease H-like superfamily/Ribonuclease H"/>
    <property type="match status" value="1"/>
</dbReference>
<dbReference type="PROSITE" id="PS50879">
    <property type="entry name" value="RNASE_H_1"/>
    <property type="match status" value="1"/>
</dbReference>
<reference evidence="2 3" key="1">
    <citation type="journal article" date="2021" name="Nat. Plants">
        <title>The Taxus genome provides insights into paclitaxel biosynthesis.</title>
        <authorList>
            <person name="Xiong X."/>
            <person name="Gou J."/>
            <person name="Liao Q."/>
            <person name="Li Y."/>
            <person name="Zhou Q."/>
            <person name="Bi G."/>
            <person name="Li C."/>
            <person name="Du R."/>
            <person name="Wang X."/>
            <person name="Sun T."/>
            <person name="Guo L."/>
            <person name="Liang H."/>
            <person name="Lu P."/>
            <person name="Wu Y."/>
            <person name="Zhang Z."/>
            <person name="Ro D.K."/>
            <person name="Shang Y."/>
            <person name="Huang S."/>
            <person name="Yan J."/>
        </authorList>
    </citation>
    <scope>NUCLEOTIDE SEQUENCE [LARGE SCALE GENOMIC DNA]</scope>
    <source>
        <strain evidence="2">Ta-2019</strain>
    </source>
</reference>
<sequence length="332" mass="38040">GIEVDPAKIKAILEMPPPSNLKKLRSLQGRLQSVRRFISQLSDRCQPFHHLLRKNVHFEWDEHCQKAFDDLKAYLLSPPMLTPPREGEPFYLYISVTDHALGAMISHRDACGKEQAVYYISRTLHEYETRYSEAEKLCCALFFATSKLRHYLLNHKTYIVTSVNPLKTIHAKPYHNDRITRWLMLMTEFDLEFIPQKSIKGQVIADQLADAPLPDTQVPLAQFPDEYIQQIDFGLSPFKVKLFFDGSKCQQGGGAGFVMIPPWGMPIPVTQKLNFECTNNMAEYEALVLGLQNAINLGARHIDIFGDSELIVNQVTGVYQCRNDILQKYHDI</sequence>
<dbReference type="InterPro" id="IPR043502">
    <property type="entry name" value="DNA/RNA_pol_sf"/>
</dbReference>
<dbReference type="OMA" id="AQCNENN"/>
<dbReference type="CDD" id="cd09279">
    <property type="entry name" value="RNase_HI_like"/>
    <property type="match status" value="1"/>
</dbReference>
<organism evidence="2 3">
    <name type="scientific">Taxus chinensis</name>
    <name type="common">Chinese yew</name>
    <name type="synonym">Taxus wallichiana var. chinensis</name>
    <dbReference type="NCBI Taxonomy" id="29808"/>
    <lineage>
        <taxon>Eukaryota</taxon>
        <taxon>Viridiplantae</taxon>
        <taxon>Streptophyta</taxon>
        <taxon>Embryophyta</taxon>
        <taxon>Tracheophyta</taxon>
        <taxon>Spermatophyta</taxon>
        <taxon>Pinopsida</taxon>
        <taxon>Pinidae</taxon>
        <taxon>Conifers II</taxon>
        <taxon>Cupressales</taxon>
        <taxon>Taxaceae</taxon>
        <taxon>Taxus</taxon>
    </lineage>
</organism>
<dbReference type="InterPro" id="IPR012337">
    <property type="entry name" value="RNaseH-like_sf"/>
</dbReference>
<evidence type="ECO:0000259" key="1">
    <source>
        <dbReference type="PROSITE" id="PS50879"/>
    </source>
</evidence>
<dbReference type="EMBL" id="JAHRHJ020000007">
    <property type="protein sequence ID" value="KAH9309018.1"/>
    <property type="molecule type" value="Genomic_DNA"/>
</dbReference>
<dbReference type="GO" id="GO:0003676">
    <property type="term" value="F:nucleic acid binding"/>
    <property type="evidence" value="ECO:0007669"/>
    <property type="project" value="InterPro"/>
</dbReference>
<dbReference type="AlphaFoldDB" id="A0AA38KP67"/>
<accession>A0AA38KP67</accession>
<comment type="caution">
    <text evidence="2">The sequence shown here is derived from an EMBL/GenBank/DDBJ whole genome shotgun (WGS) entry which is preliminary data.</text>
</comment>
<evidence type="ECO:0000313" key="3">
    <source>
        <dbReference type="Proteomes" id="UP000824469"/>
    </source>
</evidence>
<proteinExistence type="predicted"/>
<name>A0AA38KP67_TAXCH</name>
<dbReference type="FunFam" id="3.30.70.270:FF:000020">
    <property type="entry name" value="Transposon Tf2-6 polyprotein-like Protein"/>
    <property type="match status" value="1"/>
</dbReference>